<comment type="subcellular location">
    <subcellularLocation>
        <location evidence="1">Cell membrane</location>
        <topology evidence="1">Multi-pass membrane protein</topology>
    </subcellularLocation>
</comment>
<keyword evidence="2" id="KW-1003">Cell membrane</keyword>
<feature type="transmembrane region" description="Helical" evidence="6">
    <location>
        <begin position="201"/>
        <end position="222"/>
    </location>
</feature>
<feature type="transmembrane region" description="Helical" evidence="6">
    <location>
        <begin position="159"/>
        <end position="181"/>
    </location>
</feature>
<reference evidence="7" key="1">
    <citation type="submission" date="2019-06" db="EMBL/GenBank/DDBJ databases">
        <authorList>
            <person name="Murdoch R.W."/>
            <person name="Fathepure B."/>
        </authorList>
    </citation>
    <scope>NUCLEOTIDE SEQUENCE</scope>
</reference>
<protein>
    <submittedName>
        <fullName evidence="7">Uncharacterized protein</fullName>
    </submittedName>
</protein>
<feature type="transmembrane region" description="Helical" evidence="6">
    <location>
        <begin position="263"/>
        <end position="294"/>
    </location>
</feature>
<dbReference type="AlphaFoldDB" id="A0A5B8R9P1"/>
<gene>
    <name evidence="7" type="ORF">KBTEX_00538</name>
</gene>
<evidence type="ECO:0000256" key="2">
    <source>
        <dbReference type="ARBA" id="ARBA00022475"/>
    </source>
</evidence>
<dbReference type="Pfam" id="PF03631">
    <property type="entry name" value="Virul_fac_BrkB"/>
    <property type="match status" value="1"/>
</dbReference>
<keyword evidence="5 6" id="KW-0472">Membrane</keyword>
<evidence type="ECO:0000256" key="6">
    <source>
        <dbReference type="SAM" id="Phobius"/>
    </source>
</evidence>
<organism evidence="7">
    <name type="scientific">uncultured organism</name>
    <dbReference type="NCBI Taxonomy" id="155900"/>
    <lineage>
        <taxon>unclassified sequences</taxon>
        <taxon>environmental samples</taxon>
    </lineage>
</organism>
<evidence type="ECO:0000313" key="7">
    <source>
        <dbReference type="EMBL" id="QEA04234.1"/>
    </source>
</evidence>
<feature type="transmembrane region" description="Helical" evidence="6">
    <location>
        <begin position="112"/>
        <end position="133"/>
    </location>
</feature>
<dbReference type="InterPro" id="IPR017039">
    <property type="entry name" value="Virul_fac_BrkB"/>
</dbReference>
<dbReference type="NCBIfam" id="TIGR00765">
    <property type="entry name" value="yihY_not_rbn"/>
    <property type="match status" value="1"/>
</dbReference>
<dbReference type="EMBL" id="MN079081">
    <property type="protein sequence ID" value="QEA04234.1"/>
    <property type="molecule type" value="Genomic_DNA"/>
</dbReference>
<evidence type="ECO:0000256" key="3">
    <source>
        <dbReference type="ARBA" id="ARBA00022692"/>
    </source>
</evidence>
<keyword evidence="3 6" id="KW-0812">Transmembrane</keyword>
<feature type="transmembrane region" description="Helical" evidence="6">
    <location>
        <begin position="55"/>
        <end position="74"/>
    </location>
</feature>
<evidence type="ECO:0000256" key="1">
    <source>
        <dbReference type="ARBA" id="ARBA00004651"/>
    </source>
</evidence>
<dbReference type="GO" id="GO:0005886">
    <property type="term" value="C:plasma membrane"/>
    <property type="evidence" value="ECO:0007669"/>
    <property type="project" value="UniProtKB-SubCell"/>
</dbReference>
<evidence type="ECO:0000256" key="4">
    <source>
        <dbReference type="ARBA" id="ARBA00022989"/>
    </source>
</evidence>
<proteinExistence type="predicted"/>
<keyword evidence="4 6" id="KW-1133">Transmembrane helix</keyword>
<sequence length="444" mass="48723">MINAELYHRLQTVLRERDLREFPAPQRQGVFLLRLMIAVAEDVARGQLTLRAMSLVYTTLLSLVPLLAVSFSVLKAFGVHNQIEPALARFLTPLGPRGAEITEQIVTFVENIRVGVLGAVGMALLLYTVVALMQKIEQAFNAAWRVQRPRPFTQRFSDYLSVLLVGPVLVFSALGITASFFSADWVQRLAAIQPFGVVLDAMAALLPYLLIIAAFAFIYLFVPNTRVRPTAALVGALVAGVLWQSTGWLFASFVAGSTRYTAIYSAFAALVIFMIWLYLSWLILLMGASIAYYYQYPRQMLLHGEPAPLSPRLRERIALAIMARVATAFYARAPAPGAEALAEALRVPMHAVGEGLDALVSTGMLCPLEDPHGHTAYLPGTPPERTTLAEVLAAVRRHGERPGLDLHMLRIPAAAQRAAEAWDASLEDTLSGVTVRDLTREDMA</sequence>
<dbReference type="PANTHER" id="PTHR30213:SF0">
    <property type="entry name" value="UPF0761 MEMBRANE PROTEIN YIHY"/>
    <property type="match status" value="1"/>
</dbReference>
<evidence type="ECO:0000256" key="5">
    <source>
        <dbReference type="ARBA" id="ARBA00023136"/>
    </source>
</evidence>
<feature type="transmembrane region" description="Helical" evidence="6">
    <location>
        <begin position="231"/>
        <end position="251"/>
    </location>
</feature>
<dbReference type="PANTHER" id="PTHR30213">
    <property type="entry name" value="INNER MEMBRANE PROTEIN YHJD"/>
    <property type="match status" value="1"/>
</dbReference>
<name>A0A5B8R9P1_9ZZZZ</name>
<accession>A0A5B8R9P1</accession>